<feature type="transmembrane region" description="Helical" evidence="11">
    <location>
        <begin position="314"/>
        <end position="332"/>
    </location>
</feature>
<dbReference type="EMBL" id="CP116942">
    <property type="protein sequence ID" value="WCO67695.1"/>
    <property type="molecule type" value="Genomic_DNA"/>
</dbReference>
<evidence type="ECO:0000256" key="3">
    <source>
        <dbReference type="ARBA" id="ARBA00022475"/>
    </source>
</evidence>
<proteinExistence type="inferred from homology"/>
<sequence length="673" mass="71641">MNASLGTAGVALALAASVGGVLTVVVAQAKGRPALLRQVPSFVGLAALGAVLAVVAMQRALITRDFSVEFVAENGSRATSLPFTISTMWSALEGSILLWGLVLVGYLAAVTWKFRDRLTDPLVAWALLAMFVVTTFFFGLMAGPANPFRTVPNPPADGPGPNPLLQDHLLMAFHPPMLYLGYVGFTVPFAFAIGALVTGRVGEGWLVETRRWTLFAWGFLTVGIVLGAWWSYEVLGWGGYWAWDPVENASLLPWLTGTAYLHSVMVQERRGMLRVWNLSLLCATFALTILGTFITRSGVLDSVHAFSESTIGPLLLGFFALVVVVTLGLIFWRGDTLRAPGRIDSPVSREGAFLANNVLFTGFAFVVLFGTVFPLLAEALNDRRVSVGVPYFNRMSGPIGLMLLFLMAIAPALPWRKASVETLSQRLLWPAWFGTGTVVACVVAGVRGLVPLVAFGMGAFAAAAAIRQVVLATRRNGWRGLVGRTNGGMVVHLGVVMIAIGLAASGSFAEQTEARLAPGESRTVHGHEVAFTSFTESDRDPTRTIREAEMEVDGRALAPRLQRFPNGSQEIGKPAVRYGVGDTVYLALLEGPRADGTILVRIIVQPLVAWLWAGGALMLVGTLLSAFPGRRRRGTEPTSAPAGRADRPDAPEADGGGTAGAAGAPDREPVGAP</sequence>
<dbReference type="GO" id="GO:0005886">
    <property type="term" value="C:plasma membrane"/>
    <property type="evidence" value="ECO:0007669"/>
    <property type="project" value="UniProtKB-SubCell"/>
</dbReference>
<protein>
    <submittedName>
        <fullName evidence="14">Heme lyase CcmF/NrfE family subunit</fullName>
    </submittedName>
</protein>
<comment type="similarity">
    <text evidence="2">Belongs to the CcmF/CycK/Ccl1/NrfE/CcsA family.</text>
</comment>
<feature type="transmembrane region" description="Helical" evidence="11">
    <location>
        <begin position="81"/>
        <end position="110"/>
    </location>
</feature>
<dbReference type="GO" id="GO:0020037">
    <property type="term" value="F:heme binding"/>
    <property type="evidence" value="ECO:0007669"/>
    <property type="project" value="InterPro"/>
</dbReference>
<evidence type="ECO:0000256" key="9">
    <source>
        <dbReference type="ARBA" id="ARBA00037230"/>
    </source>
</evidence>
<comment type="subcellular location">
    <subcellularLocation>
        <location evidence="1">Cell inner membrane</location>
        <topology evidence="1">Multi-pass membrane protein</topology>
    </subcellularLocation>
</comment>
<feature type="transmembrane region" description="Helical" evidence="11">
    <location>
        <begin position="39"/>
        <end position="61"/>
    </location>
</feature>
<keyword evidence="4" id="KW-0997">Cell inner membrane</keyword>
<feature type="transmembrane region" description="Helical" evidence="11">
    <location>
        <begin position="427"/>
        <end position="446"/>
    </location>
</feature>
<keyword evidence="7 11" id="KW-1133">Transmembrane helix</keyword>
<feature type="transmembrane region" description="Helical" evidence="11">
    <location>
        <begin position="214"/>
        <end position="231"/>
    </location>
</feature>
<evidence type="ECO:0000313" key="14">
    <source>
        <dbReference type="EMBL" id="WCO67695.1"/>
    </source>
</evidence>
<feature type="transmembrane region" description="Helical" evidence="11">
    <location>
        <begin position="251"/>
        <end position="268"/>
    </location>
</feature>
<feature type="transmembrane region" description="Helical" evidence="11">
    <location>
        <begin position="275"/>
        <end position="294"/>
    </location>
</feature>
<keyword evidence="8 11" id="KW-0472">Membrane</keyword>
<evidence type="ECO:0000256" key="7">
    <source>
        <dbReference type="ARBA" id="ARBA00022989"/>
    </source>
</evidence>
<dbReference type="InterPro" id="IPR002541">
    <property type="entry name" value="Cyt_c_assembly"/>
</dbReference>
<feature type="transmembrane region" description="Helical" evidence="11">
    <location>
        <begin position="607"/>
        <end position="627"/>
    </location>
</feature>
<keyword evidence="15" id="KW-1185">Reference proteome</keyword>
<evidence type="ECO:0000256" key="4">
    <source>
        <dbReference type="ARBA" id="ARBA00022519"/>
    </source>
</evidence>
<keyword evidence="6" id="KW-0201">Cytochrome c-type biogenesis</keyword>
<feature type="region of interest" description="Disordered" evidence="10">
    <location>
        <begin position="629"/>
        <end position="673"/>
    </location>
</feature>
<name>A0AAE9Y6P1_9ACTN</name>
<evidence type="ECO:0000259" key="13">
    <source>
        <dbReference type="Pfam" id="PF16327"/>
    </source>
</evidence>
<evidence type="ECO:0000256" key="11">
    <source>
        <dbReference type="SAM" id="Phobius"/>
    </source>
</evidence>
<dbReference type="GO" id="GO:0015232">
    <property type="term" value="F:heme transmembrane transporter activity"/>
    <property type="evidence" value="ECO:0007669"/>
    <property type="project" value="InterPro"/>
</dbReference>
<gene>
    <name evidence="14" type="ORF">PO878_03025</name>
</gene>
<accession>A0AAE9Y6P1</accession>
<dbReference type="InterPro" id="IPR003568">
    <property type="entry name" value="Cyt_c_biogenesis_CcmF"/>
</dbReference>
<feature type="transmembrane region" description="Helical" evidence="11">
    <location>
        <begin position="6"/>
        <end position="27"/>
    </location>
</feature>
<evidence type="ECO:0000313" key="15">
    <source>
        <dbReference type="Proteomes" id="UP001216390"/>
    </source>
</evidence>
<keyword evidence="14" id="KW-0456">Lyase</keyword>
<feature type="transmembrane region" description="Helical" evidence="11">
    <location>
        <begin position="353"/>
        <end position="377"/>
    </location>
</feature>
<feature type="transmembrane region" description="Helical" evidence="11">
    <location>
        <begin position="490"/>
        <end position="509"/>
    </location>
</feature>
<evidence type="ECO:0000256" key="10">
    <source>
        <dbReference type="SAM" id="MobiDB-lite"/>
    </source>
</evidence>
<reference evidence="14" key="1">
    <citation type="submission" date="2023-01" db="EMBL/GenBank/DDBJ databases">
        <title>The diversity of Class Acidimicrobiia in South China Sea sediment environments and the proposal of Iamia marina sp. nov., a novel species of the genus Iamia.</title>
        <authorList>
            <person name="He Y."/>
            <person name="Tian X."/>
        </authorList>
    </citation>
    <scope>NUCLEOTIDE SEQUENCE</scope>
    <source>
        <strain evidence="14">DSM 19957</strain>
    </source>
</reference>
<feature type="domain" description="Cytochrome c assembly protein" evidence="12">
    <location>
        <begin position="89"/>
        <end position="297"/>
    </location>
</feature>
<dbReference type="InterPro" id="IPR003567">
    <property type="entry name" value="Cyt_c_biogenesis"/>
</dbReference>
<keyword evidence="5 11" id="KW-0812">Transmembrane</keyword>
<dbReference type="GO" id="GO:0017004">
    <property type="term" value="P:cytochrome complex assembly"/>
    <property type="evidence" value="ECO:0007669"/>
    <property type="project" value="UniProtKB-KW"/>
</dbReference>
<feature type="transmembrane region" description="Helical" evidence="11">
    <location>
        <begin position="122"/>
        <end position="142"/>
    </location>
</feature>
<dbReference type="Pfam" id="PF01578">
    <property type="entry name" value="Cytochrom_C_asm"/>
    <property type="match status" value="1"/>
</dbReference>
<dbReference type="PANTHER" id="PTHR43653:SF1">
    <property type="entry name" value="CYTOCHROME C-TYPE BIOGENESIS PROTEIN CCMF"/>
    <property type="match status" value="1"/>
</dbReference>
<dbReference type="GO" id="GO:0016829">
    <property type="term" value="F:lyase activity"/>
    <property type="evidence" value="ECO:0007669"/>
    <property type="project" value="UniProtKB-KW"/>
</dbReference>
<evidence type="ECO:0000256" key="2">
    <source>
        <dbReference type="ARBA" id="ARBA00009186"/>
    </source>
</evidence>
<dbReference type="AlphaFoldDB" id="A0AAE9Y6P1"/>
<evidence type="ECO:0000256" key="8">
    <source>
        <dbReference type="ARBA" id="ARBA00023136"/>
    </source>
</evidence>
<dbReference type="RefSeq" id="WP_272737216.1">
    <property type="nucleotide sequence ID" value="NZ_CP116942.1"/>
</dbReference>
<evidence type="ECO:0000259" key="12">
    <source>
        <dbReference type="Pfam" id="PF01578"/>
    </source>
</evidence>
<evidence type="ECO:0000256" key="1">
    <source>
        <dbReference type="ARBA" id="ARBA00004429"/>
    </source>
</evidence>
<organism evidence="14 15">
    <name type="scientific">Iamia majanohamensis</name>
    <dbReference type="NCBI Taxonomy" id="467976"/>
    <lineage>
        <taxon>Bacteria</taxon>
        <taxon>Bacillati</taxon>
        <taxon>Actinomycetota</taxon>
        <taxon>Acidimicrobiia</taxon>
        <taxon>Acidimicrobiales</taxon>
        <taxon>Iamiaceae</taxon>
        <taxon>Iamia</taxon>
    </lineage>
</organism>
<dbReference type="PRINTS" id="PR01410">
    <property type="entry name" value="CCBIOGENESIS"/>
</dbReference>
<keyword evidence="3" id="KW-1003">Cell membrane</keyword>
<dbReference type="PRINTS" id="PR01411">
    <property type="entry name" value="CCMFBIOGNSIS"/>
</dbReference>
<dbReference type="PANTHER" id="PTHR43653">
    <property type="entry name" value="CYTOCHROME C ASSEMBLY PROTEIN-RELATED"/>
    <property type="match status" value="1"/>
</dbReference>
<feature type="transmembrane region" description="Helical" evidence="11">
    <location>
        <begin position="397"/>
        <end position="415"/>
    </location>
</feature>
<dbReference type="Proteomes" id="UP001216390">
    <property type="component" value="Chromosome"/>
</dbReference>
<comment type="function">
    <text evidence="9">Required for the biogenesis of c-type cytochromes. Possible subunit of a heme lyase.</text>
</comment>
<dbReference type="InterPro" id="IPR032523">
    <property type="entry name" value="CcmF_C"/>
</dbReference>
<feature type="transmembrane region" description="Helical" evidence="11">
    <location>
        <begin position="452"/>
        <end position="470"/>
    </location>
</feature>
<dbReference type="KEGG" id="ima:PO878_03025"/>
<evidence type="ECO:0000256" key="6">
    <source>
        <dbReference type="ARBA" id="ARBA00022748"/>
    </source>
</evidence>
<feature type="domain" description="Cytochrome c-type biogenesis protein CcmF C-terminal" evidence="13">
    <location>
        <begin position="316"/>
        <end position="626"/>
    </location>
</feature>
<dbReference type="Pfam" id="PF16327">
    <property type="entry name" value="CcmF_C"/>
    <property type="match status" value="1"/>
</dbReference>
<feature type="transmembrane region" description="Helical" evidence="11">
    <location>
        <begin position="179"/>
        <end position="202"/>
    </location>
</feature>
<evidence type="ECO:0000256" key="5">
    <source>
        <dbReference type="ARBA" id="ARBA00022692"/>
    </source>
</evidence>